<proteinExistence type="predicted"/>
<dbReference type="Proteomes" id="UP000235786">
    <property type="component" value="Unassembled WGS sequence"/>
</dbReference>
<sequence>MAVAPVFHAMLENITLFVLLMQTAFVVPTIPSPLVVAYLVMDIVSRKDNEKENFILGEQTLL</sequence>
<organism evidence="2 3">
    <name type="scientific">Hyaloscypha variabilis (strain UAMH 11265 / GT02V1 / F)</name>
    <name type="common">Meliniomyces variabilis</name>
    <dbReference type="NCBI Taxonomy" id="1149755"/>
    <lineage>
        <taxon>Eukaryota</taxon>
        <taxon>Fungi</taxon>
        <taxon>Dikarya</taxon>
        <taxon>Ascomycota</taxon>
        <taxon>Pezizomycotina</taxon>
        <taxon>Leotiomycetes</taxon>
        <taxon>Helotiales</taxon>
        <taxon>Hyaloscyphaceae</taxon>
        <taxon>Hyaloscypha</taxon>
        <taxon>Hyaloscypha variabilis</taxon>
    </lineage>
</organism>
<gene>
    <name evidence="2" type="ORF">L207DRAFT_509426</name>
</gene>
<evidence type="ECO:0000313" key="2">
    <source>
        <dbReference type="EMBL" id="PMD44748.1"/>
    </source>
</evidence>
<evidence type="ECO:0000313" key="3">
    <source>
        <dbReference type="Proteomes" id="UP000235786"/>
    </source>
</evidence>
<keyword evidence="1" id="KW-0472">Membrane</keyword>
<dbReference type="EMBL" id="KZ613941">
    <property type="protein sequence ID" value="PMD44748.1"/>
    <property type="molecule type" value="Genomic_DNA"/>
</dbReference>
<keyword evidence="1" id="KW-1133">Transmembrane helix</keyword>
<dbReference type="AlphaFoldDB" id="A0A2J6S1X8"/>
<protein>
    <submittedName>
        <fullName evidence="2">Uncharacterized protein</fullName>
    </submittedName>
</protein>
<evidence type="ECO:0000256" key="1">
    <source>
        <dbReference type="SAM" id="Phobius"/>
    </source>
</evidence>
<feature type="transmembrane region" description="Helical" evidence="1">
    <location>
        <begin position="14"/>
        <end position="41"/>
    </location>
</feature>
<keyword evidence="3" id="KW-1185">Reference proteome</keyword>
<reference evidence="2 3" key="1">
    <citation type="submission" date="2016-04" db="EMBL/GenBank/DDBJ databases">
        <title>A degradative enzymes factory behind the ericoid mycorrhizal symbiosis.</title>
        <authorList>
            <consortium name="DOE Joint Genome Institute"/>
            <person name="Martino E."/>
            <person name="Morin E."/>
            <person name="Grelet G."/>
            <person name="Kuo A."/>
            <person name="Kohler A."/>
            <person name="Daghino S."/>
            <person name="Barry K."/>
            <person name="Choi C."/>
            <person name="Cichocki N."/>
            <person name="Clum A."/>
            <person name="Copeland A."/>
            <person name="Hainaut M."/>
            <person name="Haridas S."/>
            <person name="Labutti K."/>
            <person name="Lindquist E."/>
            <person name="Lipzen A."/>
            <person name="Khouja H.-R."/>
            <person name="Murat C."/>
            <person name="Ohm R."/>
            <person name="Olson A."/>
            <person name="Spatafora J."/>
            <person name="Veneault-Fourrey C."/>
            <person name="Henrissat B."/>
            <person name="Grigoriev I."/>
            <person name="Martin F."/>
            <person name="Perotto S."/>
        </authorList>
    </citation>
    <scope>NUCLEOTIDE SEQUENCE [LARGE SCALE GENOMIC DNA]</scope>
    <source>
        <strain evidence="2 3">F</strain>
    </source>
</reference>
<keyword evidence="1" id="KW-0812">Transmembrane</keyword>
<accession>A0A2J6S1X8</accession>
<name>A0A2J6S1X8_HYAVF</name>